<feature type="region of interest" description="Disordered" evidence="1">
    <location>
        <begin position="272"/>
        <end position="296"/>
    </location>
</feature>
<evidence type="ECO:0000256" key="1">
    <source>
        <dbReference type="SAM" id="MobiDB-lite"/>
    </source>
</evidence>
<protein>
    <submittedName>
        <fullName evidence="3">TIGR04222 domain-containing membrane protein</fullName>
    </submittedName>
</protein>
<evidence type="ECO:0000313" key="3">
    <source>
        <dbReference type="EMBL" id="MFC6066959.1"/>
    </source>
</evidence>
<feature type="transmembrane region" description="Helical" evidence="2">
    <location>
        <begin position="6"/>
        <end position="23"/>
    </location>
</feature>
<dbReference type="RefSeq" id="WP_051862324.1">
    <property type="nucleotide sequence ID" value="NZ_JBHSPX010000008.1"/>
</dbReference>
<dbReference type="Proteomes" id="UP001596139">
    <property type="component" value="Unassembled WGS sequence"/>
</dbReference>
<evidence type="ECO:0000256" key="2">
    <source>
        <dbReference type="SAM" id="Phobius"/>
    </source>
</evidence>
<name>A0ABW1MV56_9ACTN</name>
<accession>A0ABW1MV56</accession>
<sequence>MSFAQLVYWAVAASSVVLIAGTVHTRRATPSPRTVLVEADSQDLWDNAFLAGGPGRVADAAIAGMHGDGRLAIGGPGTVTARRPAVSHDPVESAVLEALVRTPGGSLTRLRPTVMRSAAVQQIGDRLADRGLLRRPETGRRWRQLARLQIGACMCVFFLGIFQSVTGALDDGAPQYPQNMPFVLKVTPAVFAGIFVGTLCRSAVRRRITKAGKRALKQFRAANRAAVTGPADRSAALTVAVGGVAVLVDRVLRDHLLEAQRAAAGSATAAAVSSTGPGADWSAAGDTGGTWCGSGS</sequence>
<evidence type="ECO:0000313" key="4">
    <source>
        <dbReference type="Proteomes" id="UP001596139"/>
    </source>
</evidence>
<keyword evidence="4" id="KW-1185">Reference proteome</keyword>
<gene>
    <name evidence="3" type="ORF">ACFP4F_31065</name>
</gene>
<dbReference type="EMBL" id="JBHSPX010000008">
    <property type="protein sequence ID" value="MFC6066959.1"/>
    <property type="molecule type" value="Genomic_DNA"/>
</dbReference>
<keyword evidence="2" id="KW-0472">Membrane</keyword>
<feature type="compositionally biased region" description="Gly residues" evidence="1">
    <location>
        <begin position="286"/>
        <end position="296"/>
    </location>
</feature>
<dbReference type="NCBIfam" id="TIGR04222">
    <property type="entry name" value="near_uncomplex"/>
    <property type="match status" value="1"/>
</dbReference>
<keyword evidence="2" id="KW-0812">Transmembrane</keyword>
<organism evidence="3 4">
    <name type="scientific">Streptomyces ochraceiscleroticus</name>
    <dbReference type="NCBI Taxonomy" id="47761"/>
    <lineage>
        <taxon>Bacteria</taxon>
        <taxon>Bacillati</taxon>
        <taxon>Actinomycetota</taxon>
        <taxon>Actinomycetes</taxon>
        <taxon>Kitasatosporales</taxon>
        <taxon>Streptomycetaceae</taxon>
        <taxon>Streptomyces</taxon>
    </lineage>
</organism>
<keyword evidence="2" id="KW-1133">Transmembrane helix</keyword>
<proteinExistence type="predicted"/>
<reference evidence="4" key="1">
    <citation type="journal article" date="2019" name="Int. J. Syst. Evol. Microbiol.">
        <title>The Global Catalogue of Microorganisms (GCM) 10K type strain sequencing project: providing services to taxonomists for standard genome sequencing and annotation.</title>
        <authorList>
            <consortium name="The Broad Institute Genomics Platform"/>
            <consortium name="The Broad Institute Genome Sequencing Center for Infectious Disease"/>
            <person name="Wu L."/>
            <person name="Ma J."/>
        </authorList>
    </citation>
    <scope>NUCLEOTIDE SEQUENCE [LARGE SCALE GENOMIC DNA]</scope>
    <source>
        <strain evidence="4">CGMCC 1.15180</strain>
    </source>
</reference>
<comment type="caution">
    <text evidence="3">The sequence shown here is derived from an EMBL/GenBank/DDBJ whole genome shotgun (WGS) entry which is preliminary data.</text>
</comment>
<dbReference type="InterPro" id="IPR026467">
    <property type="entry name" value="Ser/Gly_Cys_C_dom"/>
</dbReference>
<feature type="transmembrane region" description="Helical" evidence="2">
    <location>
        <begin position="182"/>
        <end position="204"/>
    </location>
</feature>
<feature type="transmembrane region" description="Helical" evidence="2">
    <location>
        <begin position="145"/>
        <end position="162"/>
    </location>
</feature>